<organism evidence="1">
    <name type="scientific">Streptomyces sp. FR1</name>
    <dbReference type="NCBI Taxonomy" id="349971"/>
    <lineage>
        <taxon>Bacteria</taxon>
        <taxon>Bacillati</taxon>
        <taxon>Actinomycetota</taxon>
        <taxon>Actinomycetes</taxon>
        <taxon>Kitasatosporales</taxon>
        <taxon>Streptomycetaceae</taxon>
        <taxon>Streptomyces</taxon>
    </lineage>
</organism>
<sequence>MKSCPVLVKSYFDAAYALEVGLKTNVANVVPVLWPVSMIGLDRLNRAMNGVERALFPTTPGVAPMNPQAAVGLLDAYDRLSTCPGPQAGSETVPRCFSRTLRAFGVADTKQVPTHSCPASSASAPSVLPSKCPEVQKHAAILTERLVKAVDIDGLIPSVRKAIMGKIDGMALEHAKNSAEALRKELPQLTGSTRKLGEMSVLAADLGRYAGMAVKTVNIVGSSYEGVLYLRAAHSLDQLVLHIADPDYTCPDTTGTCNRPPADPPNAG</sequence>
<gene>
    <name evidence="1" type="ORF">pFRL3_426c</name>
</gene>
<dbReference type="AlphaFoldDB" id="V9Z506"/>
<name>V9Z506_9ACTN</name>
<proteinExistence type="predicted"/>
<reference evidence="1" key="1">
    <citation type="submission" date="2013-09" db="EMBL/GenBank/DDBJ databases">
        <title>Complete nucleotide sequence of Streptomyces linear plasmid pFRL3.</title>
        <authorList>
            <person name="Chen Z."/>
            <person name="Fang P."/>
            <person name="Qin Z."/>
        </authorList>
    </citation>
    <scope>NUCLEOTIDE SEQUENCE</scope>
    <source>
        <plasmid evidence="1">pFRL3</plasmid>
    </source>
</reference>
<protein>
    <submittedName>
        <fullName evidence="1">Uncharacterized protein</fullName>
    </submittedName>
</protein>
<dbReference type="EMBL" id="KF602048">
    <property type="protein sequence ID" value="AHE39203.1"/>
    <property type="molecule type" value="Genomic_DNA"/>
</dbReference>
<geneLocation type="plasmid" evidence="1">
    <name>pFRL3</name>
</geneLocation>
<keyword evidence="1" id="KW-0614">Plasmid</keyword>
<accession>V9Z506</accession>
<evidence type="ECO:0000313" key="1">
    <source>
        <dbReference type="EMBL" id="AHE39203.1"/>
    </source>
</evidence>